<comment type="caution">
    <text evidence="5">The sequence shown here is derived from an EMBL/GenBank/DDBJ whole genome shotgun (WGS) entry which is preliminary data.</text>
</comment>
<dbReference type="EMBL" id="LHPI01000018">
    <property type="protein sequence ID" value="KOO06463.1"/>
    <property type="molecule type" value="Genomic_DNA"/>
</dbReference>
<keyword evidence="3" id="KW-0732">Signal</keyword>
<dbReference type="AlphaFoldDB" id="A0A0M0HXX5"/>
<name>A0A0M0HXX5_9VIBR</name>
<evidence type="ECO:0000313" key="5">
    <source>
        <dbReference type="EMBL" id="KOO06463.1"/>
    </source>
</evidence>
<keyword evidence="6" id="KW-1185">Reference proteome</keyword>
<dbReference type="PANTHER" id="PTHR30222">
    <property type="entry name" value="SPERMIDINE/PUTRESCINE-BINDING PERIPLASMIC PROTEIN"/>
    <property type="match status" value="1"/>
</dbReference>
<dbReference type="SUPFAM" id="SSF53850">
    <property type="entry name" value="Periplasmic binding protein-like II"/>
    <property type="match status" value="1"/>
</dbReference>
<dbReference type="Gene3D" id="3.40.190.10">
    <property type="entry name" value="Periplasmic binding protein-like II"/>
    <property type="match status" value="2"/>
</dbReference>
<dbReference type="InterPro" id="IPR006059">
    <property type="entry name" value="SBP"/>
</dbReference>
<evidence type="ECO:0000256" key="4">
    <source>
        <dbReference type="ARBA" id="ARBA00022764"/>
    </source>
</evidence>
<sequence>MKTSFPLILLFVSFFSVAGRTPLNVYLWEDTLSPQVVELWERNNNYQIQRSHFDNDDERSLLMMKSVQLPFDIVVLDNVSAQIYGRQGIFEDLSKLPNRKHNAAKWNQACGTHAVPYFWGSVGIAYRKDLIANPPKTWDEFVHPPAELEGRIGMINDSVETFLPLFYSLGIAPTTEDVSQIQSSYEALQRFSEKVLTFDYILSYIRSQKNYDKLQMALAYSGDQHSLNRFFTGNNWDFSVPDGELYIWVDCLAVSSHSENKRAALSFLNHLSDPENAAKNAIHIKAATPNLSALKLMPDWYLNDASLFPGEERVANAHIDSELSAQNISLRTKIINRILKRHEAQY</sequence>
<comment type="subcellular location">
    <subcellularLocation>
        <location evidence="1">Periplasm</location>
    </subcellularLocation>
</comment>
<dbReference type="PANTHER" id="PTHR30222:SF12">
    <property type="entry name" value="NORSPERMIDINE SENSOR"/>
    <property type="match status" value="1"/>
</dbReference>
<keyword evidence="2" id="KW-0813">Transport</keyword>
<dbReference type="Pfam" id="PF13416">
    <property type="entry name" value="SBP_bac_8"/>
    <property type="match status" value="1"/>
</dbReference>
<dbReference type="PRINTS" id="PR00909">
    <property type="entry name" value="SPERMDNBNDNG"/>
</dbReference>
<dbReference type="CDD" id="cd13590">
    <property type="entry name" value="PBP2_PotD_PotF_like"/>
    <property type="match status" value="1"/>
</dbReference>
<accession>A0A0M0HXX5</accession>
<dbReference type="InterPro" id="IPR001188">
    <property type="entry name" value="Sperm_putr-bd"/>
</dbReference>
<keyword evidence="4" id="KW-0574">Periplasm</keyword>
<gene>
    <name evidence="5" type="ORF">AKJ31_16565</name>
</gene>
<evidence type="ECO:0000256" key="3">
    <source>
        <dbReference type="ARBA" id="ARBA00022729"/>
    </source>
</evidence>
<evidence type="ECO:0000256" key="1">
    <source>
        <dbReference type="ARBA" id="ARBA00004418"/>
    </source>
</evidence>
<protein>
    <submittedName>
        <fullName evidence="5">Norspermidine sensor</fullName>
    </submittedName>
</protein>
<proteinExistence type="predicted"/>
<reference evidence="6" key="1">
    <citation type="submission" date="2015-08" db="EMBL/GenBank/DDBJ databases">
        <title>Vibrio galatheae sp. nov., a novel member of the Vibrionaceae family isolated from the Solomon Islands.</title>
        <authorList>
            <person name="Giubergia S."/>
            <person name="Machado H."/>
            <person name="Mateiu R.V."/>
            <person name="Gram L."/>
        </authorList>
    </citation>
    <scope>NUCLEOTIDE SEQUENCE [LARGE SCALE GENOMIC DNA]</scope>
    <source>
        <strain evidence="6">DSM 19134</strain>
    </source>
</reference>
<dbReference type="GO" id="GO:0015846">
    <property type="term" value="P:polyamine transport"/>
    <property type="evidence" value="ECO:0007669"/>
    <property type="project" value="InterPro"/>
</dbReference>
<dbReference type="GO" id="GO:0042597">
    <property type="term" value="C:periplasmic space"/>
    <property type="evidence" value="ECO:0007669"/>
    <property type="project" value="UniProtKB-SubCell"/>
</dbReference>
<evidence type="ECO:0000256" key="2">
    <source>
        <dbReference type="ARBA" id="ARBA00022448"/>
    </source>
</evidence>
<organism evidence="5 6">
    <name type="scientific">Vibrio hepatarius</name>
    <dbReference type="NCBI Taxonomy" id="171383"/>
    <lineage>
        <taxon>Bacteria</taxon>
        <taxon>Pseudomonadati</taxon>
        <taxon>Pseudomonadota</taxon>
        <taxon>Gammaproteobacteria</taxon>
        <taxon>Vibrionales</taxon>
        <taxon>Vibrionaceae</taxon>
        <taxon>Vibrio</taxon>
        <taxon>Vibrio oreintalis group</taxon>
    </lineage>
</organism>
<dbReference type="OrthoDB" id="9769319at2"/>
<evidence type="ECO:0000313" key="6">
    <source>
        <dbReference type="Proteomes" id="UP000037530"/>
    </source>
</evidence>
<dbReference type="RefSeq" id="WP_053410206.1">
    <property type="nucleotide sequence ID" value="NZ_DAIPHI010000094.1"/>
</dbReference>
<dbReference type="Proteomes" id="UP000037530">
    <property type="component" value="Unassembled WGS sequence"/>
</dbReference>
<dbReference type="PATRIC" id="fig|171383.3.peg.3385"/>
<dbReference type="GO" id="GO:0019808">
    <property type="term" value="F:polyamine binding"/>
    <property type="evidence" value="ECO:0007669"/>
    <property type="project" value="InterPro"/>
</dbReference>
<dbReference type="STRING" id="171383.AKJ31_16565"/>